<dbReference type="Proteomes" id="UP000494206">
    <property type="component" value="Unassembled WGS sequence"/>
</dbReference>
<feature type="region of interest" description="Disordered" evidence="1">
    <location>
        <begin position="1"/>
        <end position="76"/>
    </location>
</feature>
<reference evidence="2 3" key="1">
    <citation type="submission" date="2020-04" db="EMBL/GenBank/DDBJ databases">
        <authorList>
            <person name="Laetsch R D."/>
            <person name="Stevens L."/>
            <person name="Kumar S."/>
            <person name="Blaxter L. M."/>
        </authorList>
    </citation>
    <scope>NUCLEOTIDE SEQUENCE [LARGE SCALE GENOMIC DNA]</scope>
</reference>
<name>A0A8S1FBU3_9PELO</name>
<feature type="compositionally biased region" description="Basic and acidic residues" evidence="1">
    <location>
        <begin position="46"/>
        <end position="75"/>
    </location>
</feature>
<evidence type="ECO:0000256" key="1">
    <source>
        <dbReference type="SAM" id="MobiDB-lite"/>
    </source>
</evidence>
<keyword evidence="3" id="KW-1185">Reference proteome</keyword>
<evidence type="ECO:0000313" key="3">
    <source>
        <dbReference type="Proteomes" id="UP000494206"/>
    </source>
</evidence>
<accession>A0A8S1FBU3</accession>
<evidence type="ECO:0000313" key="2">
    <source>
        <dbReference type="EMBL" id="CAB3409885.1"/>
    </source>
</evidence>
<sequence>MLKSDKKKRRKKRRKKHGKNKQRSIKTIAPVADMESPTIVPLPLDVPRKESKEQVEKEKKPEDEKPSELEDKGLDDLEPPLADLIRCRDYTPDILNSANVKHLFDLLEY</sequence>
<comment type="caution">
    <text evidence="2">The sequence shown here is derived from an EMBL/GenBank/DDBJ whole genome shotgun (WGS) entry which is preliminary data.</text>
</comment>
<proteinExistence type="predicted"/>
<gene>
    <name evidence="2" type="ORF">CBOVIS_LOCUS11482</name>
</gene>
<dbReference type="AlphaFoldDB" id="A0A8S1FBU3"/>
<protein>
    <submittedName>
        <fullName evidence="2">Uncharacterized protein</fullName>
    </submittedName>
</protein>
<dbReference type="EMBL" id="CADEPM010000009">
    <property type="protein sequence ID" value="CAB3409885.1"/>
    <property type="molecule type" value="Genomic_DNA"/>
</dbReference>
<feature type="compositionally biased region" description="Basic residues" evidence="1">
    <location>
        <begin position="1"/>
        <end position="24"/>
    </location>
</feature>
<organism evidence="2 3">
    <name type="scientific">Caenorhabditis bovis</name>
    <dbReference type="NCBI Taxonomy" id="2654633"/>
    <lineage>
        <taxon>Eukaryota</taxon>
        <taxon>Metazoa</taxon>
        <taxon>Ecdysozoa</taxon>
        <taxon>Nematoda</taxon>
        <taxon>Chromadorea</taxon>
        <taxon>Rhabditida</taxon>
        <taxon>Rhabditina</taxon>
        <taxon>Rhabditomorpha</taxon>
        <taxon>Rhabditoidea</taxon>
        <taxon>Rhabditidae</taxon>
        <taxon>Peloderinae</taxon>
        <taxon>Caenorhabditis</taxon>
    </lineage>
</organism>